<comment type="catalytic activity">
    <reaction evidence="6">
        <text>a 2'-deoxyadenosine in DNA + S-adenosyl-L-methionine = an N(6)-methyl-2'-deoxyadenosine in DNA + S-adenosyl-L-homocysteine + H(+)</text>
        <dbReference type="Rhea" id="RHEA:15197"/>
        <dbReference type="Rhea" id="RHEA-COMP:12418"/>
        <dbReference type="Rhea" id="RHEA-COMP:12419"/>
        <dbReference type="ChEBI" id="CHEBI:15378"/>
        <dbReference type="ChEBI" id="CHEBI:57856"/>
        <dbReference type="ChEBI" id="CHEBI:59789"/>
        <dbReference type="ChEBI" id="CHEBI:90615"/>
        <dbReference type="ChEBI" id="CHEBI:90616"/>
        <dbReference type="EC" id="2.1.1.72"/>
    </reaction>
</comment>
<dbReference type="Gene3D" id="1.10.1020.10">
    <property type="entry name" value="Adenine-specific Methyltransferase, Domain 2"/>
    <property type="match status" value="1"/>
</dbReference>
<dbReference type="InterPro" id="IPR029063">
    <property type="entry name" value="SAM-dependent_MTases_sf"/>
</dbReference>
<keyword evidence="8" id="KW-1185">Reference proteome</keyword>
<evidence type="ECO:0000256" key="3">
    <source>
        <dbReference type="ARBA" id="ARBA00022603"/>
    </source>
</evidence>
<dbReference type="PANTHER" id="PTHR30481">
    <property type="entry name" value="DNA ADENINE METHYLASE"/>
    <property type="match status" value="1"/>
</dbReference>
<dbReference type="EC" id="2.1.1.72" evidence="2"/>
<keyword evidence="4" id="KW-0808">Transferase</keyword>
<comment type="similarity">
    <text evidence="1">Belongs to the N(4)/N(6)-methyltransferase family.</text>
</comment>
<evidence type="ECO:0000256" key="2">
    <source>
        <dbReference type="ARBA" id="ARBA00011900"/>
    </source>
</evidence>
<evidence type="ECO:0000256" key="6">
    <source>
        <dbReference type="ARBA" id="ARBA00047942"/>
    </source>
</evidence>
<proteinExistence type="inferred from homology"/>
<dbReference type="EMBL" id="JBHLWN010000031">
    <property type="protein sequence ID" value="MFC0212481.1"/>
    <property type="molecule type" value="Genomic_DNA"/>
</dbReference>
<evidence type="ECO:0000256" key="1">
    <source>
        <dbReference type="ARBA" id="ARBA00006594"/>
    </source>
</evidence>
<keyword evidence="3" id="KW-0489">Methyltransferase</keyword>
<evidence type="ECO:0000256" key="5">
    <source>
        <dbReference type="ARBA" id="ARBA00022691"/>
    </source>
</evidence>
<comment type="caution">
    <text evidence="7">The sequence shown here is derived from an EMBL/GenBank/DDBJ whole genome shotgun (WGS) entry which is preliminary data.</text>
</comment>
<protein>
    <recommendedName>
        <fullName evidence="2">site-specific DNA-methyltransferase (adenine-specific)</fullName>
        <ecNumber evidence="2">2.1.1.72</ecNumber>
    </recommendedName>
</protein>
<evidence type="ECO:0000256" key="4">
    <source>
        <dbReference type="ARBA" id="ARBA00022679"/>
    </source>
</evidence>
<dbReference type="InterPro" id="IPR023095">
    <property type="entry name" value="Ade_MeTrfase_dom_2"/>
</dbReference>
<gene>
    <name evidence="7" type="ORF">ACFFK0_08400</name>
</gene>
<dbReference type="Proteomes" id="UP001589776">
    <property type="component" value="Unassembled WGS sequence"/>
</dbReference>
<dbReference type="SUPFAM" id="SSF53335">
    <property type="entry name" value="S-adenosyl-L-methionine-dependent methyltransferases"/>
    <property type="match status" value="1"/>
</dbReference>
<accession>A0ABV6DIK1</accession>
<keyword evidence="5" id="KW-0949">S-adenosyl-L-methionine</keyword>
<dbReference type="Gene3D" id="3.40.50.150">
    <property type="entry name" value="Vaccinia Virus protein VP39"/>
    <property type="match status" value="1"/>
</dbReference>
<organism evidence="7 8">
    <name type="scientific">Paenibacillus chartarius</name>
    <dbReference type="NCBI Taxonomy" id="747481"/>
    <lineage>
        <taxon>Bacteria</taxon>
        <taxon>Bacillati</taxon>
        <taxon>Bacillota</taxon>
        <taxon>Bacilli</taxon>
        <taxon>Bacillales</taxon>
        <taxon>Paenibacillaceae</taxon>
        <taxon>Paenibacillus</taxon>
    </lineage>
</organism>
<evidence type="ECO:0000313" key="7">
    <source>
        <dbReference type="EMBL" id="MFC0212481.1"/>
    </source>
</evidence>
<sequence>MANGFGKSEKAVVEEDWDVKLLRVNHPDYGEVFVAKLTSKWGGTDPIFCLPSDFHDSKRYKQLTNELMNKGRYSPYFDQLFIAYIDNLKRQGNYVTSDPDYDRFIASNTHRKLREEEADVFYRAIVEHVNNNPTVFPSRITNDFDDENSHGVTLDDEKSIKKFGRKTVAFVPSYLRDLLGISNTKKLNGVFEVLQERGVFIAVHSSQDRLLRSKTVRLVMLMYFTLTNRRLKLMPSSKPLKKLPTIGGKSRLLPFFISFLRYIIRRDNITGFLDLFGGGNIFIPQLRYFPPLSKFVYNDVDIGIVNLMTSFTEMTAAKATLDMAFWLQSEIQTEEAFHQARERRLSNFTPPIESAALTILIAEFSRAADRQTFCKENARQGISYRSLMRYLEFVPFLQGITIKCGSYDFFIRKFGHRSDFLTLLDPPYVGADCYESPFPDSEQEKMLRLINEVDMKIILCGTDNEIYDFLMKPRWHKTSLGPIPKSSSSSKGEVQVEYIWTNFIVPDFLLHSRWRYIHTL</sequence>
<dbReference type="InterPro" id="IPR012327">
    <property type="entry name" value="MeTrfase_D12"/>
</dbReference>
<name>A0ABV6DIK1_9BACL</name>
<evidence type="ECO:0000313" key="8">
    <source>
        <dbReference type="Proteomes" id="UP001589776"/>
    </source>
</evidence>
<dbReference type="RefSeq" id="WP_377469661.1">
    <property type="nucleotide sequence ID" value="NZ_JBHLWN010000031.1"/>
</dbReference>
<reference evidence="7 8" key="1">
    <citation type="submission" date="2024-09" db="EMBL/GenBank/DDBJ databases">
        <authorList>
            <person name="Sun Q."/>
            <person name="Mori K."/>
        </authorList>
    </citation>
    <scope>NUCLEOTIDE SEQUENCE [LARGE SCALE GENOMIC DNA]</scope>
    <source>
        <strain evidence="7 8">CCM 7759</strain>
    </source>
</reference>